<organism evidence="2 3">
    <name type="scientific">Neohortaea acidophila</name>
    <dbReference type="NCBI Taxonomy" id="245834"/>
    <lineage>
        <taxon>Eukaryota</taxon>
        <taxon>Fungi</taxon>
        <taxon>Dikarya</taxon>
        <taxon>Ascomycota</taxon>
        <taxon>Pezizomycotina</taxon>
        <taxon>Dothideomycetes</taxon>
        <taxon>Dothideomycetidae</taxon>
        <taxon>Mycosphaerellales</taxon>
        <taxon>Teratosphaeriaceae</taxon>
        <taxon>Neohortaea</taxon>
    </lineage>
</organism>
<evidence type="ECO:0000313" key="3">
    <source>
        <dbReference type="Proteomes" id="UP000799767"/>
    </source>
</evidence>
<dbReference type="RefSeq" id="XP_033585662.1">
    <property type="nucleotide sequence ID" value="XM_033734794.1"/>
</dbReference>
<dbReference type="AlphaFoldDB" id="A0A6A6PGI9"/>
<evidence type="ECO:0000313" key="2">
    <source>
        <dbReference type="EMBL" id="KAF2479092.1"/>
    </source>
</evidence>
<feature type="compositionally biased region" description="Basic and acidic residues" evidence="1">
    <location>
        <begin position="89"/>
        <end position="105"/>
    </location>
</feature>
<name>A0A6A6PGI9_9PEZI</name>
<feature type="compositionally biased region" description="Basic residues" evidence="1">
    <location>
        <begin position="119"/>
        <end position="128"/>
    </location>
</feature>
<reference evidence="2" key="1">
    <citation type="journal article" date="2020" name="Stud. Mycol.">
        <title>101 Dothideomycetes genomes: a test case for predicting lifestyles and emergence of pathogens.</title>
        <authorList>
            <person name="Haridas S."/>
            <person name="Albert R."/>
            <person name="Binder M."/>
            <person name="Bloem J."/>
            <person name="Labutti K."/>
            <person name="Salamov A."/>
            <person name="Andreopoulos B."/>
            <person name="Baker S."/>
            <person name="Barry K."/>
            <person name="Bills G."/>
            <person name="Bluhm B."/>
            <person name="Cannon C."/>
            <person name="Castanera R."/>
            <person name="Culley D."/>
            <person name="Daum C."/>
            <person name="Ezra D."/>
            <person name="Gonzalez J."/>
            <person name="Henrissat B."/>
            <person name="Kuo A."/>
            <person name="Liang C."/>
            <person name="Lipzen A."/>
            <person name="Lutzoni F."/>
            <person name="Magnuson J."/>
            <person name="Mondo S."/>
            <person name="Nolan M."/>
            <person name="Ohm R."/>
            <person name="Pangilinan J."/>
            <person name="Park H.-J."/>
            <person name="Ramirez L."/>
            <person name="Alfaro M."/>
            <person name="Sun H."/>
            <person name="Tritt A."/>
            <person name="Yoshinaga Y."/>
            <person name="Zwiers L.-H."/>
            <person name="Turgeon B."/>
            <person name="Goodwin S."/>
            <person name="Spatafora J."/>
            <person name="Crous P."/>
            <person name="Grigoriev I."/>
        </authorList>
    </citation>
    <scope>NUCLEOTIDE SEQUENCE</scope>
    <source>
        <strain evidence="2">CBS 113389</strain>
    </source>
</reference>
<feature type="compositionally biased region" description="Basic residues" evidence="1">
    <location>
        <begin position="54"/>
        <end position="65"/>
    </location>
</feature>
<gene>
    <name evidence="2" type="ORF">BDY17DRAFT_304965</name>
</gene>
<feature type="compositionally biased region" description="Polar residues" evidence="1">
    <location>
        <begin position="1"/>
        <end position="25"/>
    </location>
</feature>
<feature type="compositionally biased region" description="Pro residues" evidence="1">
    <location>
        <begin position="135"/>
        <end position="145"/>
    </location>
</feature>
<sequence>MATDPTNSARDVRQRSSTPFSNARESPTVEVANTEKPESDAIDATTTVLPTKEHAKKARVGKKTPTRRELFSSEGNASSSTNNSAKSGIKLDLRTGKKRKSSSEVDEKDGDEESAPTAKRAKTTKRRNNASSRAPTPPPIALPEPLPAPLAPAVGHAVTAMRKFAFQTYRATDSCLFRDSTNRNHISLSTTTLVSAVSRLLRYWQVGDPSSASISDVSDAIVRYFDSEYPVGVVQCVVIDVSTRTALEERIHAKIRGHGPEWVRLLEMELEMAGQELETQLGLNWYATEGVQLDFNSQATEGSLGLYRRTTEEGFLGRVRGMWNDGVEGEADVATSELATASADEDEAVTGAQLRRMLDARFYSRAGVSGAELEKLLNEPAALEDAAGFPVATSNASEETAALPGMIGNDHAPSDATESHNPSGTKAKTPPLRGPAGLPPDDTHSSSQSQHREDSVQSPESEYRPGAFALSAAEERKDGLMIEDEEQFGGLLDLAEF</sequence>
<keyword evidence="3" id="KW-1185">Reference proteome</keyword>
<protein>
    <submittedName>
        <fullName evidence="2">Uncharacterized protein</fullName>
    </submittedName>
</protein>
<evidence type="ECO:0000256" key="1">
    <source>
        <dbReference type="SAM" id="MobiDB-lite"/>
    </source>
</evidence>
<proteinExistence type="predicted"/>
<dbReference type="EMBL" id="MU001642">
    <property type="protein sequence ID" value="KAF2479092.1"/>
    <property type="molecule type" value="Genomic_DNA"/>
</dbReference>
<feature type="compositionally biased region" description="Low complexity" evidence="1">
    <location>
        <begin position="72"/>
        <end position="88"/>
    </location>
</feature>
<feature type="region of interest" description="Disordered" evidence="1">
    <location>
        <begin position="404"/>
        <end position="482"/>
    </location>
</feature>
<dbReference type="GeneID" id="54475796"/>
<dbReference type="Proteomes" id="UP000799767">
    <property type="component" value="Unassembled WGS sequence"/>
</dbReference>
<accession>A0A6A6PGI9</accession>
<feature type="region of interest" description="Disordered" evidence="1">
    <location>
        <begin position="1"/>
        <end position="145"/>
    </location>
</feature>